<feature type="region of interest" description="Disordered" evidence="8">
    <location>
        <begin position="42"/>
        <end position="77"/>
    </location>
</feature>
<name>A0A4R6Y4C2_9BURK</name>
<comment type="similarity">
    <text evidence="2">Belongs to the TPS (TC 1.B.20) family.</text>
</comment>
<dbReference type="AlphaFoldDB" id="A0A4R6Y4C2"/>
<evidence type="ECO:0000256" key="6">
    <source>
        <dbReference type="ARBA" id="ARBA00023136"/>
    </source>
</evidence>
<feature type="domain" description="Haemolysin activator HlyB C-terminal" evidence="10">
    <location>
        <begin position="252"/>
        <end position="579"/>
    </location>
</feature>
<comment type="subcellular location">
    <subcellularLocation>
        <location evidence="1">Cell outer membrane</location>
    </subcellularLocation>
</comment>
<evidence type="ECO:0000256" key="3">
    <source>
        <dbReference type="ARBA" id="ARBA00022452"/>
    </source>
</evidence>
<dbReference type="InterPro" id="IPR051544">
    <property type="entry name" value="TPS_OM_transporter"/>
</dbReference>
<dbReference type="Pfam" id="PF17287">
    <property type="entry name" value="POTRA_3"/>
    <property type="match status" value="1"/>
</dbReference>
<dbReference type="GO" id="GO:0006811">
    <property type="term" value="P:monoatomic ion transport"/>
    <property type="evidence" value="ECO:0007669"/>
    <property type="project" value="UniProtKB-KW"/>
</dbReference>
<dbReference type="RefSeq" id="WP_133621465.1">
    <property type="nucleotide sequence ID" value="NZ_SNZE01000031.1"/>
</dbReference>
<organism evidence="13 14">
    <name type="scientific">Hydromonas duriensis</name>
    <dbReference type="NCBI Taxonomy" id="1527608"/>
    <lineage>
        <taxon>Bacteria</taxon>
        <taxon>Pseudomonadati</taxon>
        <taxon>Pseudomonadota</taxon>
        <taxon>Betaproteobacteria</taxon>
        <taxon>Burkholderiales</taxon>
        <taxon>Burkholderiaceae</taxon>
        <taxon>Hydromonas</taxon>
    </lineage>
</organism>
<keyword evidence="5" id="KW-0406">Ion transport</keyword>
<keyword evidence="3" id="KW-1134">Transmembrane beta strand</keyword>
<dbReference type="PANTHER" id="PTHR34597">
    <property type="entry name" value="SLR1661 PROTEIN"/>
    <property type="match status" value="1"/>
</dbReference>
<dbReference type="Pfam" id="PF03865">
    <property type="entry name" value="ShlB"/>
    <property type="match status" value="1"/>
</dbReference>
<keyword evidence="14" id="KW-1185">Reference proteome</keyword>
<reference evidence="13 14" key="1">
    <citation type="submission" date="2019-03" db="EMBL/GenBank/DDBJ databases">
        <title>Genomic Encyclopedia of Type Strains, Phase IV (KMG-IV): sequencing the most valuable type-strain genomes for metagenomic binning, comparative biology and taxonomic classification.</title>
        <authorList>
            <person name="Goeker M."/>
        </authorList>
    </citation>
    <scope>NUCLEOTIDE SEQUENCE [LARGE SCALE GENOMIC DNA]</scope>
    <source>
        <strain evidence="13 14">DSM 102852</strain>
    </source>
</reference>
<evidence type="ECO:0000256" key="8">
    <source>
        <dbReference type="SAM" id="MobiDB-lite"/>
    </source>
</evidence>
<sequence>MRKNRIIRSLLSAGIITMPVFAWAQNIPNPIDVQTQELQRAVDRSKQVQEQQPKAPDVRLQTPETASKPLTQTLPSNEAPSFKIQHIELIGDSAERFQFALRHALKQYGLRAVDTQTGERYIVSEAAYAATGKPDNLTTGVSLGAQGVNALMTAAQNALIERGYSTSRILAQPQDLKTGTLKLTVIPGRVRHIQYERNTPDAPIRDYSFNALPIREGDILNLRDLEHGLENLKRVPTVEADIKVAPAEQPNESDLIISWAQKKIPLRGNLSLDDTGASSTGKYQAAATVSIDNPFALNDLFYFSYGRDIRGYDKANTLDGNGNVTGTEHGNSHNWNLHYSIPYGYWQVAFNASSYHYNQAVAGVNQTYHYSGNSKTQDIKLSRLVYRDAQRKTTVSLKGWSRFSDNYIDDTEIDVQRRRTSGWELGLTHKEYLGSATLDLGLNYKRGTGANDALHAPEELFNEGTSRMKLITADISFYQPFKLFKRDWSYSGTLHAQWNQTPLLQQDKLSIGGRNTVRGFDGDMSLSAERGWYLRNDLAMNYAPSHQVYIGVDAGHVSGESAPYLLGQTLIGSALGLRGQFKLWGDVVNYDGFIGVPLHKPQYFNTASVTGGFNLSYAF</sequence>
<keyword evidence="4" id="KW-0812">Transmembrane</keyword>
<keyword evidence="9" id="KW-0732">Signal</keyword>
<protein>
    <submittedName>
        <fullName evidence="13">Hemolysin activation/secretion protein</fullName>
    </submittedName>
</protein>
<proteinExistence type="inferred from homology"/>
<dbReference type="Gene3D" id="2.40.160.50">
    <property type="entry name" value="membrane protein fhac: a member of the omp85/tpsb transporter family"/>
    <property type="match status" value="1"/>
</dbReference>
<evidence type="ECO:0000256" key="4">
    <source>
        <dbReference type="ARBA" id="ARBA00022692"/>
    </source>
</evidence>
<dbReference type="PIRSF" id="PIRSF029745">
    <property type="entry name" value="FhaC"/>
    <property type="match status" value="1"/>
</dbReference>
<keyword evidence="6" id="KW-0472">Membrane</keyword>
<comment type="caution">
    <text evidence="13">The sequence shown here is derived from an EMBL/GenBank/DDBJ whole genome shotgun (WGS) entry which is preliminary data.</text>
</comment>
<dbReference type="InterPro" id="IPR013686">
    <property type="entry name" value="Polypept-transport_assoc_ShlB"/>
</dbReference>
<evidence type="ECO:0000256" key="2">
    <source>
        <dbReference type="ARBA" id="ARBA00009055"/>
    </source>
</evidence>
<feature type="compositionally biased region" description="Polar residues" evidence="8">
    <location>
        <begin position="62"/>
        <end position="77"/>
    </location>
</feature>
<evidence type="ECO:0000313" key="14">
    <source>
        <dbReference type="Proteomes" id="UP000294480"/>
    </source>
</evidence>
<dbReference type="GO" id="GO:0008320">
    <property type="term" value="F:protein transmembrane transporter activity"/>
    <property type="evidence" value="ECO:0007669"/>
    <property type="project" value="TreeGrafter"/>
</dbReference>
<dbReference type="Gene3D" id="3.10.20.310">
    <property type="entry name" value="membrane protein fhac"/>
    <property type="match status" value="1"/>
</dbReference>
<dbReference type="FunFam" id="2.40.160.50:FF:000009">
    <property type="entry name" value="Putative hemolysin activator protein"/>
    <property type="match status" value="1"/>
</dbReference>
<dbReference type="InterPro" id="IPR005565">
    <property type="entry name" value="Hemolysn_activator_HlyB_C"/>
</dbReference>
<accession>A0A4R6Y4C2</accession>
<feature type="domain" description="Polypeptide-transport-associated ShlB-type" evidence="11">
    <location>
        <begin position="142"/>
        <end position="188"/>
    </location>
</feature>
<evidence type="ECO:0000259" key="11">
    <source>
        <dbReference type="Pfam" id="PF08479"/>
    </source>
</evidence>
<evidence type="ECO:0000256" key="7">
    <source>
        <dbReference type="ARBA" id="ARBA00023237"/>
    </source>
</evidence>
<feature type="domain" description="ShlB POTRA" evidence="12">
    <location>
        <begin position="204"/>
        <end position="246"/>
    </location>
</feature>
<dbReference type="InterPro" id="IPR027282">
    <property type="entry name" value="TPS"/>
</dbReference>
<dbReference type="GO" id="GO:0098046">
    <property type="term" value="C:type V protein secretion system complex"/>
    <property type="evidence" value="ECO:0007669"/>
    <property type="project" value="TreeGrafter"/>
</dbReference>
<evidence type="ECO:0000256" key="1">
    <source>
        <dbReference type="ARBA" id="ARBA00004442"/>
    </source>
</evidence>
<evidence type="ECO:0000256" key="5">
    <source>
        <dbReference type="ARBA" id="ARBA00023065"/>
    </source>
</evidence>
<keyword evidence="7" id="KW-0998">Cell outer membrane</keyword>
<dbReference type="Proteomes" id="UP000294480">
    <property type="component" value="Unassembled WGS sequence"/>
</dbReference>
<feature type="signal peptide" evidence="9">
    <location>
        <begin position="1"/>
        <end position="24"/>
    </location>
</feature>
<evidence type="ECO:0000259" key="10">
    <source>
        <dbReference type="Pfam" id="PF03865"/>
    </source>
</evidence>
<evidence type="ECO:0000259" key="12">
    <source>
        <dbReference type="Pfam" id="PF17287"/>
    </source>
</evidence>
<dbReference type="InterPro" id="IPR035251">
    <property type="entry name" value="ShlB_POTRA"/>
</dbReference>
<dbReference type="GO" id="GO:0009279">
    <property type="term" value="C:cell outer membrane"/>
    <property type="evidence" value="ECO:0007669"/>
    <property type="project" value="UniProtKB-SubCell"/>
</dbReference>
<dbReference type="PANTHER" id="PTHR34597:SF3">
    <property type="entry name" value="OUTER MEMBRANE TRANSPORTER CDIB"/>
    <property type="match status" value="1"/>
</dbReference>
<dbReference type="Pfam" id="PF08479">
    <property type="entry name" value="POTRA_2"/>
    <property type="match status" value="1"/>
</dbReference>
<gene>
    <name evidence="13" type="ORF">DFR44_1319</name>
</gene>
<feature type="chain" id="PRO_5020842038" evidence="9">
    <location>
        <begin position="25"/>
        <end position="619"/>
    </location>
</feature>
<dbReference type="EMBL" id="SNZE01000031">
    <property type="protein sequence ID" value="TDR28909.1"/>
    <property type="molecule type" value="Genomic_DNA"/>
</dbReference>
<dbReference type="GO" id="GO:0046819">
    <property type="term" value="P:protein secretion by the type V secretion system"/>
    <property type="evidence" value="ECO:0007669"/>
    <property type="project" value="TreeGrafter"/>
</dbReference>
<evidence type="ECO:0000256" key="9">
    <source>
        <dbReference type="SAM" id="SignalP"/>
    </source>
</evidence>
<dbReference type="OrthoDB" id="290122at2"/>
<evidence type="ECO:0000313" key="13">
    <source>
        <dbReference type="EMBL" id="TDR28909.1"/>
    </source>
</evidence>
<keyword evidence="5" id="KW-0813">Transport</keyword>